<name>A0A7W8NF83_9DEIO</name>
<dbReference type="PROSITE" id="PS51257">
    <property type="entry name" value="PROKAR_LIPOPROTEIN"/>
    <property type="match status" value="1"/>
</dbReference>
<accession>A0A7W8NF83</accession>
<comment type="caution">
    <text evidence="2">The sequence shown here is derived from an EMBL/GenBank/DDBJ whole genome shotgun (WGS) entry which is preliminary data.</text>
</comment>
<gene>
    <name evidence="2" type="ORF">HNQ08_002533</name>
</gene>
<dbReference type="Gene3D" id="2.60.40.420">
    <property type="entry name" value="Cupredoxins - blue copper proteins"/>
    <property type="match status" value="1"/>
</dbReference>
<proteinExistence type="predicted"/>
<evidence type="ECO:0000313" key="3">
    <source>
        <dbReference type="Proteomes" id="UP000552709"/>
    </source>
</evidence>
<reference evidence="2 3" key="1">
    <citation type="submission" date="2020-08" db="EMBL/GenBank/DDBJ databases">
        <title>Genomic Encyclopedia of Type Strains, Phase IV (KMG-IV): sequencing the most valuable type-strain genomes for metagenomic binning, comparative biology and taxonomic classification.</title>
        <authorList>
            <person name="Goeker M."/>
        </authorList>
    </citation>
    <scope>NUCLEOTIDE SEQUENCE [LARGE SCALE GENOMIC DNA]</scope>
    <source>
        <strain evidence="2 3">DSM 27939</strain>
    </source>
</reference>
<dbReference type="AlphaFoldDB" id="A0A7W8NF83"/>
<evidence type="ECO:0000256" key="1">
    <source>
        <dbReference type="SAM" id="MobiDB-lite"/>
    </source>
</evidence>
<organism evidence="2 3">
    <name type="scientific">Deinococcus humi</name>
    <dbReference type="NCBI Taxonomy" id="662880"/>
    <lineage>
        <taxon>Bacteria</taxon>
        <taxon>Thermotogati</taxon>
        <taxon>Deinococcota</taxon>
        <taxon>Deinococci</taxon>
        <taxon>Deinococcales</taxon>
        <taxon>Deinococcaceae</taxon>
        <taxon>Deinococcus</taxon>
    </lineage>
</organism>
<protein>
    <submittedName>
        <fullName evidence="2">Plastocyanin</fullName>
    </submittedName>
</protein>
<dbReference type="SUPFAM" id="SSF49503">
    <property type="entry name" value="Cupredoxins"/>
    <property type="match status" value="1"/>
</dbReference>
<feature type="compositionally biased region" description="Polar residues" evidence="1">
    <location>
        <begin position="128"/>
        <end position="151"/>
    </location>
</feature>
<dbReference type="RefSeq" id="WP_184132301.1">
    <property type="nucleotide sequence ID" value="NZ_JACHFL010000005.1"/>
</dbReference>
<evidence type="ECO:0000313" key="2">
    <source>
        <dbReference type="EMBL" id="MBB5363435.1"/>
    </source>
</evidence>
<feature type="region of interest" description="Disordered" evidence="1">
    <location>
        <begin position="165"/>
        <end position="186"/>
    </location>
</feature>
<dbReference type="EMBL" id="JACHFL010000005">
    <property type="protein sequence ID" value="MBB5363435.1"/>
    <property type="molecule type" value="Genomic_DNA"/>
</dbReference>
<dbReference type="InterPro" id="IPR008972">
    <property type="entry name" value="Cupredoxin"/>
</dbReference>
<dbReference type="Proteomes" id="UP000552709">
    <property type="component" value="Unassembled WGS sequence"/>
</dbReference>
<keyword evidence="3" id="KW-1185">Reference proteome</keyword>
<feature type="region of interest" description="Disordered" evidence="1">
    <location>
        <begin position="126"/>
        <end position="152"/>
    </location>
</feature>
<feature type="region of interest" description="Disordered" evidence="1">
    <location>
        <begin position="70"/>
        <end position="97"/>
    </location>
</feature>
<sequence length="186" mass="19376">MRGTAVLLLGALLSGCSAGYRERNAYAIDLTDTGLFAPATLRIAPGASVTFHNAGVQPREVYYHAGDVVTRQSRPPGAPNLTPDTAQPANAAPWRSGTLYPGESWTHAFTEPGAYVFESPYAAGFAGNPSTQSDRYGNQQGQQTRYTNDNPRQVAAGVITVVSGEASAPADSAPIRTPAAPPGGDD</sequence>